<dbReference type="GO" id="GO:0005634">
    <property type="term" value="C:nucleus"/>
    <property type="evidence" value="ECO:0007669"/>
    <property type="project" value="UniProtKB-SubCell"/>
</dbReference>
<dbReference type="SUPFAM" id="SSF55961">
    <property type="entry name" value="Bet v1-like"/>
    <property type="match status" value="1"/>
</dbReference>
<reference evidence="10 11" key="1">
    <citation type="journal article" date="2019" name="G3 (Bethesda)">
        <title>Sequencing of a Wild Apple (Malus baccata) Genome Unravels the Differences Between Cultivated and Wild Apple Species Regarding Disease Resistance and Cold Tolerance.</title>
        <authorList>
            <person name="Chen X."/>
        </authorList>
    </citation>
    <scope>NUCLEOTIDE SEQUENCE [LARGE SCALE GENOMIC DNA]</scope>
    <source>
        <strain evidence="11">cv. Shandingzi</strain>
        <tissue evidence="10">Leaves</tissue>
    </source>
</reference>
<evidence type="ECO:0000256" key="4">
    <source>
        <dbReference type="ARBA" id="ARBA00022490"/>
    </source>
</evidence>
<evidence type="ECO:0000313" key="11">
    <source>
        <dbReference type="Proteomes" id="UP000315295"/>
    </source>
</evidence>
<dbReference type="InterPro" id="IPR050279">
    <property type="entry name" value="Plant_def-hormone_signal"/>
</dbReference>
<dbReference type="CDD" id="cd07821">
    <property type="entry name" value="PYR_PYL_RCAR_like"/>
    <property type="match status" value="1"/>
</dbReference>
<dbReference type="EMBL" id="VIEB01000693">
    <property type="protein sequence ID" value="TQD83092.1"/>
    <property type="molecule type" value="Genomic_DNA"/>
</dbReference>
<dbReference type="AlphaFoldDB" id="A0A540LA05"/>
<dbReference type="Gene3D" id="3.30.530.20">
    <property type="match status" value="1"/>
</dbReference>
<dbReference type="PANTHER" id="PTHR31213:SF138">
    <property type="entry name" value="ABSCISIC ACID RECEPTOR PYL6"/>
    <property type="match status" value="1"/>
</dbReference>
<keyword evidence="6" id="KW-0675">Receptor</keyword>
<dbReference type="InterPro" id="IPR023393">
    <property type="entry name" value="START-like_dom_sf"/>
</dbReference>
<evidence type="ECO:0000256" key="3">
    <source>
        <dbReference type="ARBA" id="ARBA00008594"/>
    </source>
</evidence>
<comment type="caution">
    <text evidence="10">The sequence shown here is derived from an EMBL/GenBank/DDBJ whole genome shotgun (WGS) entry which is preliminary data.</text>
</comment>
<protein>
    <recommendedName>
        <fullName evidence="12">Bet v I/Major latex protein domain-containing protein</fullName>
    </recommendedName>
</protein>
<evidence type="ECO:0000256" key="2">
    <source>
        <dbReference type="ARBA" id="ARBA00004496"/>
    </source>
</evidence>
<dbReference type="Pfam" id="PF10604">
    <property type="entry name" value="Polyketide_cyc2"/>
    <property type="match status" value="1"/>
</dbReference>
<keyword evidence="8" id="KW-0650">Protein phosphatase inhibitor</keyword>
<dbReference type="InterPro" id="IPR019587">
    <property type="entry name" value="Polyketide_cyclase/dehydratase"/>
</dbReference>
<organism evidence="10 11">
    <name type="scientific">Malus baccata</name>
    <name type="common">Siberian crab apple</name>
    <name type="synonym">Pyrus baccata</name>
    <dbReference type="NCBI Taxonomy" id="106549"/>
    <lineage>
        <taxon>Eukaryota</taxon>
        <taxon>Viridiplantae</taxon>
        <taxon>Streptophyta</taxon>
        <taxon>Embryophyta</taxon>
        <taxon>Tracheophyta</taxon>
        <taxon>Spermatophyta</taxon>
        <taxon>Magnoliopsida</taxon>
        <taxon>eudicotyledons</taxon>
        <taxon>Gunneridae</taxon>
        <taxon>Pentapetalae</taxon>
        <taxon>rosids</taxon>
        <taxon>fabids</taxon>
        <taxon>Rosales</taxon>
        <taxon>Rosaceae</taxon>
        <taxon>Amygdaloideae</taxon>
        <taxon>Maleae</taxon>
        <taxon>Malus</taxon>
    </lineage>
</organism>
<keyword evidence="7" id="KW-0539">Nucleus</keyword>
<evidence type="ECO:0000313" key="10">
    <source>
        <dbReference type="EMBL" id="TQD83092.1"/>
    </source>
</evidence>
<evidence type="ECO:0000256" key="8">
    <source>
        <dbReference type="ARBA" id="ARBA00023272"/>
    </source>
</evidence>
<feature type="region of interest" description="Disordered" evidence="9">
    <location>
        <begin position="164"/>
        <end position="187"/>
    </location>
</feature>
<comment type="similarity">
    <text evidence="3">Belongs to the PYR/PYL/RCAR abscisic acid intracellular receptor family.</text>
</comment>
<dbReference type="GO" id="GO:0009738">
    <property type="term" value="P:abscisic acid-activated signaling pathway"/>
    <property type="evidence" value="ECO:0007669"/>
    <property type="project" value="UniProtKB-KW"/>
</dbReference>
<name>A0A540LA05_MALBA</name>
<dbReference type="GO" id="GO:0010427">
    <property type="term" value="F:abscisic acid binding"/>
    <property type="evidence" value="ECO:0007669"/>
    <property type="project" value="TreeGrafter"/>
</dbReference>
<dbReference type="GO" id="GO:0005737">
    <property type="term" value="C:cytoplasm"/>
    <property type="evidence" value="ECO:0007669"/>
    <property type="project" value="UniProtKB-SubCell"/>
</dbReference>
<sequence>MPPNPPKSSVLIHCVHTATSTTSNTASSQYQNHRGGGSATLLFNNNSNNNGKKRATVPEAVTWHHTHAVGPNQCCSAVTQEIVASVSTVWSEVWRLANPHVYKHFVKRFHVIEGDDDVGTMREVQVISGLPANSSTERLEILDDESHVISFSMMGGDHRLSNYRSASTETPNRRNTTPIVDDSSTGLSDTIPAPTCNAMIFEALSPSTDPNGLDTSAIASFIDGRMKGSEY</sequence>
<evidence type="ECO:0000256" key="1">
    <source>
        <dbReference type="ARBA" id="ARBA00004123"/>
    </source>
</evidence>
<keyword evidence="11" id="KW-1185">Reference proteome</keyword>
<dbReference type="GO" id="GO:0038023">
    <property type="term" value="F:signaling receptor activity"/>
    <property type="evidence" value="ECO:0007669"/>
    <property type="project" value="TreeGrafter"/>
</dbReference>
<comment type="subcellular location">
    <subcellularLocation>
        <location evidence="2">Cytoplasm</location>
    </subcellularLocation>
    <subcellularLocation>
        <location evidence="1">Nucleus</location>
    </subcellularLocation>
</comment>
<dbReference type="GO" id="GO:0004864">
    <property type="term" value="F:protein phosphatase inhibitor activity"/>
    <property type="evidence" value="ECO:0007669"/>
    <property type="project" value="UniProtKB-KW"/>
</dbReference>
<gene>
    <name evidence="10" type="ORF">C1H46_031323</name>
</gene>
<evidence type="ECO:0008006" key="12">
    <source>
        <dbReference type="Google" id="ProtNLM"/>
    </source>
</evidence>
<dbReference type="Proteomes" id="UP000315295">
    <property type="component" value="Unassembled WGS sequence"/>
</dbReference>
<accession>A0A540LA05</accession>
<proteinExistence type="inferred from homology"/>
<dbReference type="PANTHER" id="PTHR31213">
    <property type="entry name" value="OS08G0374000 PROTEIN-RELATED"/>
    <property type="match status" value="1"/>
</dbReference>
<keyword evidence="4" id="KW-0963">Cytoplasm</keyword>
<keyword evidence="5" id="KW-0938">Abscisic acid signaling pathway</keyword>
<dbReference type="STRING" id="106549.A0A540LA05"/>
<evidence type="ECO:0000256" key="6">
    <source>
        <dbReference type="ARBA" id="ARBA00023170"/>
    </source>
</evidence>
<evidence type="ECO:0000256" key="9">
    <source>
        <dbReference type="SAM" id="MobiDB-lite"/>
    </source>
</evidence>
<evidence type="ECO:0000256" key="5">
    <source>
        <dbReference type="ARBA" id="ARBA00022682"/>
    </source>
</evidence>
<evidence type="ECO:0000256" key="7">
    <source>
        <dbReference type="ARBA" id="ARBA00023242"/>
    </source>
</evidence>